<protein>
    <recommendedName>
        <fullName evidence="3">DUF883 domain-containing protein</fullName>
    </recommendedName>
</protein>
<dbReference type="STRING" id="28087.Lsai_1348"/>
<name>A0A0W0YPG7_9GAMM</name>
<gene>
    <name evidence="1" type="ORF">Lsai_1348</name>
</gene>
<organism evidence="1 2">
    <name type="scientific">Legionella sainthelensi</name>
    <dbReference type="NCBI Taxonomy" id="28087"/>
    <lineage>
        <taxon>Bacteria</taxon>
        <taxon>Pseudomonadati</taxon>
        <taxon>Pseudomonadota</taxon>
        <taxon>Gammaproteobacteria</taxon>
        <taxon>Legionellales</taxon>
        <taxon>Legionellaceae</taxon>
        <taxon>Legionella</taxon>
    </lineage>
</organism>
<comment type="caution">
    <text evidence="1">The sequence shown here is derived from an EMBL/GenBank/DDBJ whole genome shotgun (WGS) entry which is preliminary data.</text>
</comment>
<dbReference type="AlphaFoldDB" id="A0A0W0YPG7"/>
<evidence type="ECO:0000313" key="2">
    <source>
        <dbReference type="Proteomes" id="UP000054621"/>
    </source>
</evidence>
<evidence type="ECO:0008006" key="3">
    <source>
        <dbReference type="Google" id="ProtNLM"/>
    </source>
</evidence>
<sequence length="100" mass="11259">MSDFNDNTKEIKKKASELYEAAKENTKNAYYETKPKAEELAAQFSTTASDLYKSGKKEIDCTEKYIQKSVEGISQSIQKQPLKSVLISAGIGFLFAKFFK</sequence>
<dbReference type="OrthoDB" id="5639011at2"/>
<evidence type="ECO:0000313" key="1">
    <source>
        <dbReference type="EMBL" id="KTD58741.1"/>
    </source>
</evidence>
<dbReference type="PATRIC" id="fig|28087.4.peg.1444"/>
<dbReference type="Proteomes" id="UP000054621">
    <property type="component" value="Unassembled WGS sequence"/>
</dbReference>
<dbReference type="EMBL" id="LNYV01000013">
    <property type="protein sequence ID" value="KTD58741.1"/>
    <property type="molecule type" value="Genomic_DNA"/>
</dbReference>
<dbReference type="RefSeq" id="WP_035906540.1">
    <property type="nucleotide sequence ID" value="NZ_CAAAJE010000035.1"/>
</dbReference>
<reference evidence="1 2" key="1">
    <citation type="submission" date="2015-11" db="EMBL/GenBank/DDBJ databases">
        <title>Genomic analysis of 38 Legionella species identifies large and diverse effector repertoires.</title>
        <authorList>
            <person name="Burstein D."/>
            <person name="Amaro F."/>
            <person name="Zusman T."/>
            <person name="Lifshitz Z."/>
            <person name="Cohen O."/>
            <person name="Gilbert J.A."/>
            <person name="Pupko T."/>
            <person name="Shuman H.A."/>
            <person name="Segal G."/>
        </authorList>
    </citation>
    <scope>NUCLEOTIDE SEQUENCE [LARGE SCALE GENOMIC DNA]</scope>
    <source>
        <strain evidence="1 2">Mt.St.Helens-4</strain>
    </source>
</reference>
<accession>A0A0W0YPG7</accession>
<proteinExistence type="predicted"/>